<dbReference type="EMBL" id="QXFV01001832">
    <property type="protein sequence ID" value="KAE8997511.1"/>
    <property type="molecule type" value="Genomic_DNA"/>
</dbReference>
<accession>A0A6A3JB88</accession>
<protein>
    <recommendedName>
        <fullName evidence="1">C2H2-type domain-containing protein</fullName>
    </recommendedName>
</protein>
<evidence type="ECO:0000313" key="4">
    <source>
        <dbReference type="EMBL" id="KAE9304124.1"/>
    </source>
</evidence>
<evidence type="ECO:0000313" key="7">
    <source>
        <dbReference type="Proteomes" id="UP000435112"/>
    </source>
</evidence>
<dbReference type="EMBL" id="QXFU01002211">
    <property type="protein sequence ID" value="KAE8988863.1"/>
    <property type="molecule type" value="Genomic_DNA"/>
</dbReference>
<evidence type="ECO:0000313" key="6">
    <source>
        <dbReference type="Proteomes" id="UP000434957"/>
    </source>
</evidence>
<keyword evidence="6" id="KW-1185">Reference proteome</keyword>
<dbReference type="Proteomes" id="UP000434957">
    <property type="component" value="Unassembled WGS sequence"/>
</dbReference>
<reference evidence="5 7" key="1">
    <citation type="submission" date="2018-09" db="EMBL/GenBank/DDBJ databases">
        <title>Genomic investigation of the strawberry pathogen Phytophthora fragariae indicates pathogenicity is determined by transcriptional variation in three key races.</title>
        <authorList>
            <person name="Adams T.M."/>
            <person name="Armitage A.D."/>
            <person name="Sobczyk M.K."/>
            <person name="Bates H.J."/>
            <person name="Dunwell J.M."/>
            <person name="Nellist C.F."/>
            <person name="Harrison R.J."/>
        </authorList>
    </citation>
    <scope>NUCLEOTIDE SEQUENCE [LARGE SCALE GENOMIC DNA]</scope>
    <source>
        <strain evidence="3 5">SCRP249</strain>
        <strain evidence="2 7">SCRP324</strain>
        <strain evidence="4 6">SCRP333</strain>
    </source>
</reference>
<comment type="caution">
    <text evidence="2">The sequence shown here is derived from an EMBL/GenBank/DDBJ whole genome shotgun (WGS) entry which is preliminary data.</text>
</comment>
<dbReference type="EMBL" id="QXFT01002090">
    <property type="protein sequence ID" value="KAE9304124.1"/>
    <property type="molecule type" value="Genomic_DNA"/>
</dbReference>
<proteinExistence type="predicted"/>
<evidence type="ECO:0000259" key="1">
    <source>
        <dbReference type="PROSITE" id="PS00028"/>
    </source>
</evidence>
<name>A0A6A3JB88_9STRA</name>
<dbReference type="Proteomes" id="UP000435112">
    <property type="component" value="Unassembled WGS sequence"/>
</dbReference>
<dbReference type="PROSITE" id="PS00028">
    <property type="entry name" value="ZINC_FINGER_C2H2_1"/>
    <property type="match status" value="1"/>
</dbReference>
<dbReference type="Proteomes" id="UP000429607">
    <property type="component" value="Unassembled WGS sequence"/>
</dbReference>
<organism evidence="2 7">
    <name type="scientific">Phytophthora rubi</name>
    <dbReference type="NCBI Taxonomy" id="129364"/>
    <lineage>
        <taxon>Eukaryota</taxon>
        <taxon>Sar</taxon>
        <taxon>Stramenopiles</taxon>
        <taxon>Oomycota</taxon>
        <taxon>Peronosporomycetes</taxon>
        <taxon>Peronosporales</taxon>
        <taxon>Peronosporaceae</taxon>
        <taxon>Phytophthora</taxon>
    </lineage>
</organism>
<gene>
    <name evidence="3" type="ORF">PR001_g19559</name>
    <name evidence="2" type="ORF">PR002_g21626</name>
    <name evidence="4" type="ORF">PR003_g21826</name>
</gene>
<evidence type="ECO:0000313" key="3">
    <source>
        <dbReference type="EMBL" id="KAE8997511.1"/>
    </source>
</evidence>
<dbReference type="InterPro" id="IPR013087">
    <property type="entry name" value="Znf_C2H2_type"/>
</dbReference>
<evidence type="ECO:0000313" key="2">
    <source>
        <dbReference type="EMBL" id="KAE8988863.1"/>
    </source>
</evidence>
<feature type="domain" description="C2H2-type" evidence="1">
    <location>
        <begin position="59"/>
        <end position="81"/>
    </location>
</feature>
<sequence>MIEYKLNGAGEVVRVDSDSWRDLDGGNVLPGFHLSKTDLEMALDPDFDFVEDEEIEFVCPERGCGEHIRSRGKWVAHLDNHLREQARLKYRAKKREAKSARTST</sequence>
<evidence type="ECO:0000313" key="5">
    <source>
        <dbReference type="Proteomes" id="UP000429607"/>
    </source>
</evidence>
<dbReference type="AlphaFoldDB" id="A0A6A3JB88"/>